<evidence type="ECO:0000256" key="6">
    <source>
        <dbReference type="SAM" id="MobiDB-lite"/>
    </source>
</evidence>
<comment type="subunit">
    <text evidence="2 5">Homopentamer.</text>
</comment>
<name>A0ABR5SFC0_9BACT</name>
<comment type="subcellular location">
    <subcellularLocation>
        <location evidence="5">Secreted</location>
    </subcellularLocation>
    <subcellularLocation>
        <location evidence="5">Bacterial flagellum</location>
    </subcellularLocation>
</comment>
<evidence type="ECO:0000256" key="2">
    <source>
        <dbReference type="ARBA" id="ARBA00011255"/>
    </source>
</evidence>
<dbReference type="Proteomes" id="UP000060487">
    <property type="component" value="Unassembled WGS sequence"/>
</dbReference>
<feature type="domain" description="Flagellar hook-associated protein 2 N-terminal" evidence="7">
    <location>
        <begin position="28"/>
        <end position="122"/>
    </location>
</feature>
<evidence type="ECO:0000256" key="4">
    <source>
        <dbReference type="ARBA" id="ARBA00023143"/>
    </source>
</evidence>
<organism evidence="9 10">
    <name type="scientific">Candidatus Magnetominusculus xianensis</name>
    <dbReference type="NCBI Taxonomy" id="1748249"/>
    <lineage>
        <taxon>Bacteria</taxon>
        <taxon>Pseudomonadati</taxon>
        <taxon>Nitrospirota</taxon>
        <taxon>Nitrospiria</taxon>
        <taxon>Nitrospirales</taxon>
        <taxon>Nitrospiraceae</taxon>
        <taxon>Candidatus Magnetominusculus</taxon>
    </lineage>
</organism>
<dbReference type="Pfam" id="PF07195">
    <property type="entry name" value="FliD_C"/>
    <property type="match status" value="1"/>
</dbReference>
<sequence length="471" mass="49268">MADTTTTSAAASSSASMTPVALSTGPYSGLNTDTIINAIMMIDQLPYNNLVKKAASYSNEISAFGQISSSLAALKTAVAGLTSTNISTLTATSSNQNVMTATASTKASPGSYEIKVNQLAQEEKVISYAYATDTGVTFKTGTLTVGNAGHTTDIAIDRTNNTLTGIRDAINKSATDVSASIINDGTGYRLIISTKNGGAINGLQVTGSSDGPVGEELSDLSYAGSNTSTMTLLQTGSDASFTVDGLTITSHSNTVANVLKGVTLNLQSATSPTRVMLNIGQNSPSSSTGMTAFVKAYNDVLTQLDKVSAKGEPLNTNSTVTMIRNALRTMTTKYFNNATSMLAQYGVNHLKDGTLQIDTAAMDKALSYNRTGFNKLLDAFSYQFNSASAYGMLGSLISNTIANVTGNLKTNISRIQVQEADMQRQLDQKKAAYQKKFARLEATIAQLQTQGSSIRSTSSGSTTGTTTNLTT</sequence>
<evidence type="ECO:0000259" key="7">
    <source>
        <dbReference type="Pfam" id="PF02465"/>
    </source>
</evidence>
<feature type="region of interest" description="Disordered" evidence="6">
    <location>
        <begin position="451"/>
        <end position="471"/>
    </location>
</feature>
<evidence type="ECO:0000256" key="1">
    <source>
        <dbReference type="ARBA" id="ARBA00009764"/>
    </source>
</evidence>
<keyword evidence="3 5" id="KW-0175">Coiled coil</keyword>
<gene>
    <name evidence="9" type="primary">fliD</name>
    <name evidence="9" type="ORF">ASN18_2001</name>
</gene>
<comment type="similarity">
    <text evidence="1 5">Belongs to the FliD family.</text>
</comment>
<evidence type="ECO:0000313" key="10">
    <source>
        <dbReference type="Proteomes" id="UP000060487"/>
    </source>
</evidence>
<keyword evidence="5" id="KW-0964">Secreted</keyword>
<comment type="caution">
    <text evidence="9">The sequence shown here is derived from an EMBL/GenBank/DDBJ whole genome shotgun (WGS) entry which is preliminary data.</text>
</comment>
<dbReference type="EMBL" id="LNQR01000070">
    <property type="protein sequence ID" value="KWT84074.1"/>
    <property type="molecule type" value="Genomic_DNA"/>
</dbReference>
<evidence type="ECO:0000256" key="5">
    <source>
        <dbReference type="RuleBase" id="RU362066"/>
    </source>
</evidence>
<proteinExistence type="inferred from homology"/>
<dbReference type="PANTHER" id="PTHR30288">
    <property type="entry name" value="FLAGELLAR CAP/ASSEMBLY PROTEIN FLID"/>
    <property type="match status" value="1"/>
</dbReference>
<dbReference type="InterPro" id="IPR003481">
    <property type="entry name" value="FliD_N"/>
</dbReference>
<keyword evidence="9" id="KW-0282">Flagellum</keyword>
<dbReference type="Pfam" id="PF02465">
    <property type="entry name" value="FliD_N"/>
    <property type="match status" value="1"/>
</dbReference>
<keyword evidence="10" id="KW-1185">Reference proteome</keyword>
<evidence type="ECO:0000259" key="8">
    <source>
        <dbReference type="Pfam" id="PF07195"/>
    </source>
</evidence>
<evidence type="ECO:0000313" key="9">
    <source>
        <dbReference type="EMBL" id="KWT84074.1"/>
    </source>
</evidence>
<dbReference type="InterPro" id="IPR010809">
    <property type="entry name" value="FliD_C"/>
</dbReference>
<keyword evidence="9" id="KW-0969">Cilium</keyword>
<keyword evidence="4 5" id="KW-0975">Bacterial flagellum</keyword>
<feature type="domain" description="Flagellar hook-associated protein 2 C-terminal" evidence="8">
    <location>
        <begin position="236"/>
        <end position="448"/>
    </location>
</feature>
<reference evidence="9 10" key="1">
    <citation type="submission" date="2015-11" db="EMBL/GenBank/DDBJ databases">
        <authorList>
            <person name="Lin W."/>
        </authorList>
    </citation>
    <scope>NUCLEOTIDE SEQUENCE [LARGE SCALE GENOMIC DNA]</scope>
    <source>
        <strain evidence="9 10">HCH-1</strain>
    </source>
</reference>
<evidence type="ECO:0000256" key="3">
    <source>
        <dbReference type="ARBA" id="ARBA00023054"/>
    </source>
</evidence>
<protein>
    <recommendedName>
        <fullName evidence="5">Flagellar hook-associated protein 2</fullName>
        <shortName evidence="5">HAP2</shortName>
    </recommendedName>
    <alternativeName>
        <fullName evidence="5">Flagellar cap protein</fullName>
    </alternativeName>
</protein>
<dbReference type="InterPro" id="IPR040026">
    <property type="entry name" value="FliD"/>
</dbReference>
<dbReference type="PANTHER" id="PTHR30288:SF0">
    <property type="entry name" value="FLAGELLAR HOOK-ASSOCIATED PROTEIN 2"/>
    <property type="match status" value="1"/>
</dbReference>
<accession>A0ABR5SFC0</accession>
<keyword evidence="9" id="KW-0966">Cell projection</keyword>
<dbReference type="RefSeq" id="WP_085052609.1">
    <property type="nucleotide sequence ID" value="NZ_LNQR01000070.1"/>
</dbReference>
<feature type="coiled-coil region" evidence="5">
    <location>
        <begin position="423"/>
        <end position="450"/>
    </location>
</feature>
<comment type="function">
    <text evidence="5">Required for morphogenesis and for the elongation of the flagellar filament by facilitating polymerization of the flagellin monomers at the tip of growing filament. Forms a capping structure, which prevents flagellin subunits (transported through the central channel of the flagellum) from leaking out without polymerization at the distal end.</text>
</comment>